<comment type="similarity">
    <text evidence="12">Belongs to the RecU family.</text>
</comment>
<evidence type="ECO:0000256" key="8">
    <source>
        <dbReference type="ARBA" id="ARBA00022801"/>
    </source>
</evidence>
<evidence type="ECO:0000256" key="4">
    <source>
        <dbReference type="ARBA" id="ARBA00022722"/>
    </source>
</evidence>
<evidence type="ECO:0000256" key="7">
    <source>
        <dbReference type="ARBA" id="ARBA00022763"/>
    </source>
</evidence>
<evidence type="ECO:0000256" key="3">
    <source>
        <dbReference type="ARBA" id="ARBA00022490"/>
    </source>
</evidence>
<dbReference type="GO" id="GO:0006310">
    <property type="term" value="P:DNA recombination"/>
    <property type="evidence" value="ECO:0007669"/>
    <property type="project" value="UniProtKB-KW"/>
</dbReference>
<dbReference type="EMBL" id="QRHE01000001">
    <property type="protein sequence ID" value="RHF53450.1"/>
    <property type="molecule type" value="Genomic_DNA"/>
</dbReference>
<protein>
    <recommendedName>
        <fullName evidence="13">Holliday junction resolvase RecU</fullName>
    </recommendedName>
</protein>
<reference evidence="14 15" key="1">
    <citation type="submission" date="2018-08" db="EMBL/GenBank/DDBJ databases">
        <title>A genome reference for cultivated species of the human gut microbiota.</title>
        <authorList>
            <person name="Zou Y."/>
            <person name="Xue W."/>
            <person name="Luo G."/>
        </authorList>
    </citation>
    <scope>NUCLEOTIDE SEQUENCE [LARGE SCALE GENOMIC DNA]</scope>
    <source>
        <strain evidence="14 15">AM25-21AC</strain>
    </source>
</reference>
<dbReference type="SUPFAM" id="SSF52980">
    <property type="entry name" value="Restriction endonuclease-like"/>
    <property type="match status" value="1"/>
</dbReference>
<dbReference type="GO" id="GO:0046872">
    <property type="term" value="F:metal ion binding"/>
    <property type="evidence" value="ECO:0007669"/>
    <property type="project" value="UniProtKB-KW"/>
</dbReference>
<organism evidence="14 15">
    <name type="scientific">Mitsuokella multacida</name>
    <dbReference type="NCBI Taxonomy" id="52226"/>
    <lineage>
        <taxon>Bacteria</taxon>
        <taxon>Bacillati</taxon>
        <taxon>Bacillota</taxon>
        <taxon>Negativicutes</taxon>
        <taxon>Selenomonadales</taxon>
        <taxon>Selenomonadaceae</taxon>
        <taxon>Mitsuokella</taxon>
    </lineage>
</organism>
<keyword evidence="7" id="KW-0227">DNA damage</keyword>
<evidence type="ECO:0000256" key="12">
    <source>
        <dbReference type="ARBA" id="ARBA00023447"/>
    </source>
</evidence>
<keyword evidence="9" id="KW-0460">Magnesium</keyword>
<evidence type="ECO:0000313" key="15">
    <source>
        <dbReference type="Proteomes" id="UP000283442"/>
    </source>
</evidence>
<dbReference type="Proteomes" id="UP000283442">
    <property type="component" value="Unassembled WGS sequence"/>
</dbReference>
<keyword evidence="4" id="KW-0540">Nuclease</keyword>
<evidence type="ECO:0000256" key="6">
    <source>
        <dbReference type="ARBA" id="ARBA00022759"/>
    </source>
</evidence>
<dbReference type="AlphaFoldDB" id="A0A414NZT9"/>
<dbReference type="Gene3D" id="3.40.1350.10">
    <property type="match status" value="1"/>
</dbReference>
<dbReference type="GO" id="GO:0004519">
    <property type="term" value="F:endonuclease activity"/>
    <property type="evidence" value="ECO:0007669"/>
    <property type="project" value="UniProtKB-KW"/>
</dbReference>
<dbReference type="OrthoDB" id="9798755at2"/>
<dbReference type="InterPro" id="IPR011335">
    <property type="entry name" value="Restrct_endonuc-II-like"/>
</dbReference>
<evidence type="ECO:0000256" key="13">
    <source>
        <dbReference type="ARBA" id="ARBA00029523"/>
    </source>
</evidence>
<name>A0A414NZT9_9FIRM</name>
<dbReference type="InterPro" id="IPR004612">
    <property type="entry name" value="Resolv_RecU"/>
</dbReference>
<comment type="subcellular location">
    <subcellularLocation>
        <location evidence="2">Cytoplasm</location>
    </subcellularLocation>
</comment>
<evidence type="ECO:0000256" key="11">
    <source>
        <dbReference type="ARBA" id="ARBA00023204"/>
    </source>
</evidence>
<dbReference type="GO" id="GO:0005737">
    <property type="term" value="C:cytoplasm"/>
    <property type="evidence" value="ECO:0007669"/>
    <property type="project" value="UniProtKB-SubCell"/>
</dbReference>
<keyword evidence="3" id="KW-0963">Cytoplasm</keyword>
<dbReference type="InterPro" id="IPR011856">
    <property type="entry name" value="tRNA_endonuc-like_dom_sf"/>
</dbReference>
<evidence type="ECO:0000256" key="2">
    <source>
        <dbReference type="ARBA" id="ARBA00004496"/>
    </source>
</evidence>
<proteinExistence type="inferred from homology"/>
<keyword evidence="11" id="KW-0234">DNA repair</keyword>
<comment type="caution">
    <text evidence="14">The sequence shown here is derived from an EMBL/GenBank/DDBJ whole genome shotgun (WGS) entry which is preliminary data.</text>
</comment>
<keyword evidence="10" id="KW-0233">DNA recombination</keyword>
<dbReference type="GO" id="GO:0006281">
    <property type="term" value="P:DNA repair"/>
    <property type="evidence" value="ECO:0007669"/>
    <property type="project" value="UniProtKB-KW"/>
</dbReference>
<accession>A0A414NZT9</accession>
<keyword evidence="8" id="KW-0378">Hydrolase</keyword>
<dbReference type="GO" id="GO:0003676">
    <property type="term" value="F:nucleic acid binding"/>
    <property type="evidence" value="ECO:0007669"/>
    <property type="project" value="InterPro"/>
</dbReference>
<dbReference type="Pfam" id="PF03838">
    <property type="entry name" value="RecU"/>
    <property type="match status" value="1"/>
</dbReference>
<evidence type="ECO:0000256" key="1">
    <source>
        <dbReference type="ARBA" id="ARBA00001946"/>
    </source>
</evidence>
<keyword evidence="5" id="KW-0479">Metal-binding</keyword>
<evidence type="ECO:0000256" key="9">
    <source>
        <dbReference type="ARBA" id="ARBA00022842"/>
    </source>
</evidence>
<comment type="cofactor">
    <cofactor evidence="1">
        <name>Mg(2+)</name>
        <dbReference type="ChEBI" id="CHEBI:18420"/>
    </cofactor>
</comment>
<sequence>MERWKVKPAASYRGAMSNARGRQFEAMIDAGCRYYRMHGIASIEKTPEPFRCLHKGAGGIAKVQFTSHAQPDYKGVLKGGQAIVFEAKTTEKDRILQDVLTEKQAGELEMFRELGAESFVCCAIQGRFFMVPYTVWGNFKLFFGRKYATADDLRPWRVCFDGAVKFLDAYRHRR</sequence>
<dbReference type="RefSeq" id="WP_118174492.1">
    <property type="nucleotide sequence ID" value="NZ_JAQEAO010000018.1"/>
</dbReference>
<gene>
    <name evidence="14" type="ORF">DW674_00890</name>
</gene>
<dbReference type="GO" id="GO:0016787">
    <property type="term" value="F:hydrolase activity"/>
    <property type="evidence" value="ECO:0007669"/>
    <property type="project" value="UniProtKB-KW"/>
</dbReference>
<keyword evidence="6" id="KW-0255">Endonuclease</keyword>
<evidence type="ECO:0000313" key="14">
    <source>
        <dbReference type="EMBL" id="RHF53450.1"/>
    </source>
</evidence>
<evidence type="ECO:0000256" key="10">
    <source>
        <dbReference type="ARBA" id="ARBA00023172"/>
    </source>
</evidence>
<evidence type="ECO:0000256" key="5">
    <source>
        <dbReference type="ARBA" id="ARBA00022723"/>
    </source>
</evidence>